<dbReference type="SUPFAM" id="SSF53681">
    <property type="entry name" value="Aspartate/glutamate racemase"/>
    <property type="match status" value="2"/>
</dbReference>
<dbReference type="PANTHER" id="PTHR21198">
    <property type="entry name" value="GLUTAMATE RACEMASE"/>
    <property type="match status" value="1"/>
</dbReference>
<dbReference type="InterPro" id="IPR004380">
    <property type="entry name" value="Asp_race"/>
</dbReference>
<proteinExistence type="inferred from homology"/>
<accession>A0A926JPU6</accession>
<dbReference type="RefSeq" id="WP_187964411.1">
    <property type="nucleotide sequence ID" value="NZ_JACVDC010000008.1"/>
</dbReference>
<sequence length="267" mass="29744">MNNNTRKKLGIIGGMGSRAGANFLQKVIDLCPARTDQEFVEIFMHSNPNVPDRTRAIVHGEACPLEEILRSVKVMNNNNVDFIVLTCNTSYYYYQNFIPYSKAEVLHPVQILKKYVLENGFKKIGLLATTGTIRSGIFCRELGSLDCEVVKLSPEEQENIFMASVYMEHGLKSSVVNVRAVDLMYTAARILIDKGVQLLVGGCSEVSIALDQRNVEVPYVDTMDLVAREVVERCYYGRDDKTVLAEAGLGASDKIIHMDEVSLNKPA</sequence>
<comment type="caution">
    <text evidence="3">The sequence shown here is derived from an EMBL/GenBank/DDBJ whole genome shotgun (WGS) entry which is preliminary data.</text>
</comment>
<dbReference type="EC" id="5.1.1.-" evidence="3"/>
<name>A0A926JPU6_9FLAO</name>
<dbReference type="InterPro" id="IPR001920">
    <property type="entry name" value="Asp/Glu_race"/>
</dbReference>
<dbReference type="InterPro" id="IPR015942">
    <property type="entry name" value="Asp/Glu/hydantoin_racemase"/>
</dbReference>
<comment type="similarity">
    <text evidence="1">Belongs to the aspartate/glutamate racemases family.</text>
</comment>
<dbReference type="NCBIfam" id="TIGR00035">
    <property type="entry name" value="asp_race"/>
    <property type="match status" value="1"/>
</dbReference>
<evidence type="ECO:0000256" key="1">
    <source>
        <dbReference type="ARBA" id="ARBA00007847"/>
    </source>
</evidence>
<dbReference type="PANTHER" id="PTHR21198:SF7">
    <property type="entry name" value="ASPARTATE-GLUTAMATE RACEMASE FAMILY"/>
    <property type="match status" value="1"/>
</dbReference>
<dbReference type="Proteomes" id="UP000653730">
    <property type="component" value="Unassembled WGS sequence"/>
</dbReference>
<dbReference type="GO" id="GO:0047661">
    <property type="term" value="F:amino-acid racemase activity"/>
    <property type="evidence" value="ECO:0007669"/>
    <property type="project" value="InterPro"/>
</dbReference>
<evidence type="ECO:0000256" key="2">
    <source>
        <dbReference type="ARBA" id="ARBA00023235"/>
    </source>
</evidence>
<dbReference type="EMBL" id="JACVDC010000008">
    <property type="protein sequence ID" value="MBC9795255.1"/>
    <property type="molecule type" value="Genomic_DNA"/>
</dbReference>
<keyword evidence="2 3" id="KW-0413">Isomerase</keyword>
<dbReference type="Gene3D" id="3.40.50.1860">
    <property type="match status" value="2"/>
</dbReference>
<keyword evidence="4" id="KW-1185">Reference proteome</keyword>
<evidence type="ECO:0000313" key="3">
    <source>
        <dbReference type="EMBL" id="MBC9795255.1"/>
    </source>
</evidence>
<gene>
    <name evidence="3" type="ORF">IBL28_04700</name>
</gene>
<protein>
    <submittedName>
        <fullName evidence="3">Amino acid racemase</fullName>
        <ecNumber evidence="3">5.1.1.-</ecNumber>
    </submittedName>
</protein>
<dbReference type="AlphaFoldDB" id="A0A926JPU6"/>
<reference evidence="3 4" key="1">
    <citation type="submission" date="2020-09" db="EMBL/GenBank/DDBJ databases">
        <title>Sinomicrobium weinanense sp. nov., a halophilic bacteria isolated from saline-alkali soil.</title>
        <authorList>
            <person name="Wu P."/>
            <person name="Ren H."/>
            <person name="Mei Y."/>
            <person name="Liang Y."/>
            <person name="Chen Z."/>
        </authorList>
    </citation>
    <scope>NUCLEOTIDE SEQUENCE [LARGE SCALE GENOMIC DNA]</scope>
    <source>
        <strain evidence="3 4">FJxs</strain>
    </source>
</reference>
<evidence type="ECO:0000313" key="4">
    <source>
        <dbReference type="Proteomes" id="UP000653730"/>
    </source>
</evidence>
<organism evidence="3 4">
    <name type="scientific">Sinomicrobium weinanense</name>
    <dbReference type="NCBI Taxonomy" id="2842200"/>
    <lineage>
        <taxon>Bacteria</taxon>
        <taxon>Pseudomonadati</taxon>
        <taxon>Bacteroidota</taxon>
        <taxon>Flavobacteriia</taxon>
        <taxon>Flavobacteriales</taxon>
        <taxon>Flavobacteriaceae</taxon>
        <taxon>Sinomicrobium</taxon>
    </lineage>
</organism>
<dbReference type="Pfam" id="PF01177">
    <property type="entry name" value="Asp_Glu_race"/>
    <property type="match status" value="1"/>
</dbReference>